<protein>
    <submittedName>
        <fullName evidence="1">Uncharacterized protein</fullName>
    </submittedName>
</protein>
<keyword evidence="2" id="KW-1185">Reference proteome</keyword>
<dbReference type="STRING" id="650164.K5UVH0"/>
<dbReference type="KEGG" id="pco:PHACADRAFT_29289"/>
<name>K5UVH0_PHACS</name>
<gene>
    <name evidence="1" type="ORF">PHACADRAFT_29289</name>
</gene>
<reference evidence="1 2" key="1">
    <citation type="journal article" date="2012" name="BMC Genomics">
        <title>Comparative genomics of the white-rot fungi, Phanerochaete carnosa and P. chrysosporium, to elucidate the genetic basis of the distinct wood types they colonize.</title>
        <authorList>
            <person name="Suzuki H."/>
            <person name="MacDonald J."/>
            <person name="Syed K."/>
            <person name="Salamov A."/>
            <person name="Hori C."/>
            <person name="Aerts A."/>
            <person name="Henrissat B."/>
            <person name="Wiebenga A."/>
            <person name="vanKuyk P.A."/>
            <person name="Barry K."/>
            <person name="Lindquist E."/>
            <person name="LaButti K."/>
            <person name="Lapidus A."/>
            <person name="Lucas S."/>
            <person name="Coutinho P."/>
            <person name="Gong Y."/>
            <person name="Samejima M."/>
            <person name="Mahadevan R."/>
            <person name="Abou-Zaid M."/>
            <person name="de Vries R.P."/>
            <person name="Igarashi K."/>
            <person name="Yadav J.S."/>
            <person name="Grigoriev I.V."/>
            <person name="Master E.R."/>
        </authorList>
    </citation>
    <scope>NUCLEOTIDE SEQUENCE [LARGE SCALE GENOMIC DNA]</scope>
    <source>
        <strain evidence="1 2">HHB-10118-sp</strain>
    </source>
</reference>
<dbReference type="GeneID" id="18919585"/>
<sequence length="541" mass="61399">MPRGVSEDAAKCCIHPSWICLAISRGVNSTQRVVDHINSQLHARWEISSSLLAKTRETGVEPDSNHGSSYYKLALAKYHYGKHRSQSEATEQDMWFHASFMAPTLDFLCNHEVVLHLRIQEGHLNLDHVRAFPLTAADHSQNRTISPLSVMFRIRFEVIGVTDRSAVTGEGRSTVNMLVLSCRDAKLTRFSSEIADSEKRSLETYLHGYLEFIEAAGHHVLALPPNFSIRALSADIFEFLQTAGIPPGVAEVRAMLVEAQNSHSQASDYLTVSLADYHGKWAQDGRDVYFHLKFGSPQGAALCDDDIIVFFAVDEILFYDIDDFQAAPIKTYSKGEAIRYKIDMRSELFIPLPGGRYMHQRSTFNNYVESDEDDLYYMSHIIYFITGDYLDLLGNAQYDIIHHYNALWPEIDSSSGGPQTSAAESGRAVSGTMLWHDIIQNSDLFGFDQIIAFPQAAINTYYRHSWTQAQATTSASVADRLLFQWKFKECFQAEFKPLMVHLREDGRAVVFLRPKYGSLRYLSSEVHAEYRSARTFCYQWC</sequence>
<evidence type="ECO:0000313" key="2">
    <source>
        <dbReference type="Proteomes" id="UP000008370"/>
    </source>
</evidence>
<dbReference type="HOGENOM" id="CLU_503532_0_0_1"/>
<dbReference type="InParanoid" id="K5UVH0"/>
<dbReference type="OrthoDB" id="5429442at2759"/>
<evidence type="ECO:0000313" key="1">
    <source>
        <dbReference type="EMBL" id="EKM54016.1"/>
    </source>
</evidence>
<proteinExistence type="predicted"/>
<dbReference type="AlphaFoldDB" id="K5UVH0"/>
<dbReference type="RefSeq" id="XP_007396533.1">
    <property type="nucleotide sequence ID" value="XM_007396471.1"/>
</dbReference>
<organism evidence="1 2">
    <name type="scientific">Phanerochaete carnosa (strain HHB-10118-sp)</name>
    <name type="common">White-rot fungus</name>
    <name type="synonym">Peniophora carnosa</name>
    <dbReference type="NCBI Taxonomy" id="650164"/>
    <lineage>
        <taxon>Eukaryota</taxon>
        <taxon>Fungi</taxon>
        <taxon>Dikarya</taxon>
        <taxon>Basidiomycota</taxon>
        <taxon>Agaricomycotina</taxon>
        <taxon>Agaricomycetes</taxon>
        <taxon>Polyporales</taxon>
        <taxon>Phanerochaetaceae</taxon>
        <taxon>Phanerochaete</taxon>
    </lineage>
</organism>
<dbReference type="Proteomes" id="UP000008370">
    <property type="component" value="Unassembled WGS sequence"/>
</dbReference>
<accession>K5UVH0</accession>
<dbReference type="EMBL" id="JH930473">
    <property type="protein sequence ID" value="EKM54016.1"/>
    <property type="molecule type" value="Genomic_DNA"/>
</dbReference>